<proteinExistence type="predicted"/>
<dbReference type="Pfam" id="PF00156">
    <property type="entry name" value="Pribosyltran"/>
    <property type="match status" value="1"/>
</dbReference>
<gene>
    <name evidence="2" type="ORF">JWV37_02465</name>
</gene>
<accession>A0ABS2WQ43</accession>
<name>A0ABS2WQ43_9BACT</name>
<feature type="domain" description="Phosphoribosyltransferase" evidence="1">
    <location>
        <begin position="18"/>
        <end position="171"/>
    </location>
</feature>
<dbReference type="EMBL" id="JAFHKK010000003">
    <property type="protein sequence ID" value="MBN2963630.1"/>
    <property type="molecule type" value="Genomic_DNA"/>
</dbReference>
<dbReference type="InterPro" id="IPR000836">
    <property type="entry name" value="PRTase_dom"/>
</dbReference>
<sequence>MLYDLNSEALRFENRNEAASKIIDILPAHQMCHEGWVLVAISAEGVPIAEAVAKKLGLGYDLLLTEAVYAPNNPECQIAMVSETEEIVIHTELVESFGINLDFIYGEAHRKYEEKVLKYVYKYRKGDLIDSLKDKNVLLVDEGCETGLTVLTCIKTAIGAGARSVSYATPVIASNVVVGLEAVVDEIFTVFRVANFVDVDFYYRDHAPLTQEEVKAIIESSSNYLPFQKTGDIRTCSILLK</sequence>
<reference evidence="2" key="2">
    <citation type="submission" date="2021-02" db="EMBL/GenBank/DDBJ databases">
        <authorList>
            <person name="Merkel A.Y."/>
        </authorList>
    </citation>
    <scope>NUCLEOTIDE SEQUENCE</scope>
    <source>
        <strain evidence="2">T05b</strain>
    </source>
</reference>
<comment type="caution">
    <text evidence="2">The sequence shown here is derived from an EMBL/GenBank/DDBJ whole genome shotgun (WGS) entry which is preliminary data.</text>
</comment>
<dbReference type="SUPFAM" id="SSF53271">
    <property type="entry name" value="PRTase-like"/>
    <property type="match status" value="1"/>
</dbReference>
<dbReference type="InterPro" id="IPR029057">
    <property type="entry name" value="PRTase-like"/>
</dbReference>
<dbReference type="CDD" id="cd06223">
    <property type="entry name" value="PRTases_typeI"/>
    <property type="match status" value="1"/>
</dbReference>
<protein>
    <submittedName>
        <fullName evidence="2">Sodium:proton antiporter</fullName>
    </submittedName>
</protein>
<dbReference type="RefSeq" id="WP_205458066.1">
    <property type="nucleotide sequence ID" value="NZ_JAFHKK010000003.1"/>
</dbReference>
<reference evidence="2" key="1">
    <citation type="submission" date="2021-02" db="EMBL/GenBank/DDBJ databases">
        <title>Sulfurospirillum tamanensis sp. nov.</title>
        <authorList>
            <person name="Frolova A."/>
            <person name="Merkel A."/>
            <person name="Slobodkin A."/>
        </authorList>
    </citation>
    <scope>NUCLEOTIDE SEQUENCE</scope>
    <source>
        <strain evidence="2">T05b</strain>
    </source>
</reference>
<organism evidence="2 3">
    <name type="scientific">Sulfurospirillum tamanense</name>
    <dbReference type="NCBI Taxonomy" id="2813362"/>
    <lineage>
        <taxon>Bacteria</taxon>
        <taxon>Pseudomonadati</taxon>
        <taxon>Campylobacterota</taxon>
        <taxon>Epsilonproteobacteria</taxon>
        <taxon>Campylobacterales</taxon>
        <taxon>Sulfurospirillaceae</taxon>
        <taxon>Sulfurospirillum</taxon>
    </lineage>
</organism>
<evidence type="ECO:0000259" key="1">
    <source>
        <dbReference type="Pfam" id="PF00156"/>
    </source>
</evidence>
<dbReference type="Gene3D" id="3.30.1310.20">
    <property type="entry name" value="PRTase-like"/>
    <property type="match status" value="1"/>
</dbReference>
<dbReference type="Proteomes" id="UP000703590">
    <property type="component" value="Unassembled WGS sequence"/>
</dbReference>
<evidence type="ECO:0000313" key="2">
    <source>
        <dbReference type="EMBL" id="MBN2963630.1"/>
    </source>
</evidence>
<evidence type="ECO:0000313" key="3">
    <source>
        <dbReference type="Proteomes" id="UP000703590"/>
    </source>
</evidence>
<dbReference type="Gene3D" id="3.40.50.2020">
    <property type="match status" value="1"/>
</dbReference>
<keyword evidence="3" id="KW-1185">Reference proteome</keyword>